<dbReference type="CDD" id="cd00093">
    <property type="entry name" value="HTH_XRE"/>
    <property type="match status" value="1"/>
</dbReference>
<dbReference type="Pfam" id="PF13560">
    <property type="entry name" value="HTH_31"/>
    <property type="match status" value="1"/>
</dbReference>
<sequence length="295" mass="31704">MDGMTAGETLGPLLRAWRDRVSPGDAGLPDGQGRRVSGLRREELAELAGVSVDYVVRMEQGRYTTPSAQATAALARALRLTGAERDHLHRLAGLAPPTGGEVPDDVPPGLRRALGRLGDAAAAVFAADWQLIWWSRTWAALLGAPDRKPPRLRNFARDTFPAEGDRPHLAHWPVTSLGPQTVEAAVVSDLRRATGSFPDSRRLAGLVRELAARSERFAELWATGAVGAHQEDRKIVEHPGAGPVAVDCDVLCDSDALRKTVILTPAPDTPDEAGFRLAVEPPATTAAPERSTRRR</sequence>
<feature type="compositionally biased region" description="Low complexity" evidence="1">
    <location>
        <begin position="280"/>
        <end position="289"/>
    </location>
</feature>
<dbReference type="InterPro" id="IPR010982">
    <property type="entry name" value="Lambda_DNA-bd_dom_sf"/>
</dbReference>
<reference evidence="4" key="1">
    <citation type="submission" date="2016-10" db="EMBL/GenBank/DDBJ databases">
        <authorList>
            <person name="Varghese N."/>
            <person name="Submissions S."/>
        </authorList>
    </citation>
    <scope>NUCLEOTIDE SEQUENCE [LARGE SCALE GENOMIC DNA]</scope>
    <source>
        <strain evidence="4">CGMCC 4.6825</strain>
    </source>
</reference>
<dbReference type="PANTHER" id="PTHR35010">
    <property type="entry name" value="BLL4672 PROTEIN-RELATED"/>
    <property type="match status" value="1"/>
</dbReference>
<dbReference type="Gene3D" id="3.30.450.180">
    <property type="match status" value="1"/>
</dbReference>
<dbReference type="SUPFAM" id="SSF47413">
    <property type="entry name" value="lambda repressor-like DNA-binding domains"/>
    <property type="match status" value="1"/>
</dbReference>
<evidence type="ECO:0000256" key="1">
    <source>
        <dbReference type="SAM" id="MobiDB-lite"/>
    </source>
</evidence>
<protein>
    <submittedName>
        <fullName evidence="3">Helix-turn-helix domain-containing protein</fullName>
    </submittedName>
</protein>
<dbReference type="InterPro" id="IPR001387">
    <property type="entry name" value="Cro/C1-type_HTH"/>
</dbReference>
<dbReference type="EMBL" id="FOGO01000017">
    <property type="protein sequence ID" value="SES32059.1"/>
    <property type="molecule type" value="Genomic_DNA"/>
</dbReference>
<dbReference type="PANTHER" id="PTHR35010:SF2">
    <property type="entry name" value="BLL4672 PROTEIN"/>
    <property type="match status" value="1"/>
</dbReference>
<dbReference type="Pfam" id="PF17765">
    <property type="entry name" value="MLTR_LBD"/>
    <property type="match status" value="1"/>
</dbReference>
<evidence type="ECO:0000313" key="4">
    <source>
        <dbReference type="Proteomes" id="UP000182841"/>
    </source>
</evidence>
<proteinExistence type="predicted"/>
<dbReference type="AlphaFoldDB" id="A0A1H9WE46"/>
<dbReference type="SMART" id="SM00530">
    <property type="entry name" value="HTH_XRE"/>
    <property type="match status" value="1"/>
</dbReference>
<dbReference type="Proteomes" id="UP000182841">
    <property type="component" value="Unassembled WGS sequence"/>
</dbReference>
<evidence type="ECO:0000313" key="3">
    <source>
        <dbReference type="EMBL" id="SES32059.1"/>
    </source>
</evidence>
<name>A0A1H9WE46_9ACTN</name>
<accession>A0A1H9WE46</accession>
<dbReference type="PROSITE" id="PS50943">
    <property type="entry name" value="HTH_CROC1"/>
    <property type="match status" value="1"/>
</dbReference>
<dbReference type="Gene3D" id="1.10.260.40">
    <property type="entry name" value="lambda repressor-like DNA-binding domains"/>
    <property type="match status" value="1"/>
</dbReference>
<dbReference type="GO" id="GO:0003677">
    <property type="term" value="F:DNA binding"/>
    <property type="evidence" value="ECO:0007669"/>
    <property type="project" value="InterPro"/>
</dbReference>
<keyword evidence="4" id="KW-1185">Reference proteome</keyword>
<organism evidence="3 4">
    <name type="scientific">Streptomyces qinglanensis</name>
    <dbReference type="NCBI Taxonomy" id="943816"/>
    <lineage>
        <taxon>Bacteria</taxon>
        <taxon>Bacillati</taxon>
        <taxon>Actinomycetota</taxon>
        <taxon>Actinomycetes</taxon>
        <taxon>Kitasatosporales</taxon>
        <taxon>Streptomycetaceae</taxon>
        <taxon>Streptomyces</taxon>
    </lineage>
</organism>
<gene>
    <name evidence="3" type="ORF">SAMN05421870_11728</name>
</gene>
<feature type="domain" description="HTH cro/C1-type" evidence="2">
    <location>
        <begin position="38"/>
        <end position="85"/>
    </location>
</feature>
<dbReference type="InterPro" id="IPR041413">
    <property type="entry name" value="MLTR_LBD"/>
</dbReference>
<feature type="region of interest" description="Disordered" evidence="1">
    <location>
        <begin position="269"/>
        <end position="295"/>
    </location>
</feature>
<evidence type="ECO:0000259" key="2">
    <source>
        <dbReference type="PROSITE" id="PS50943"/>
    </source>
</evidence>